<keyword evidence="4" id="KW-0479">Metal-binding</keyword>
<keyword evidence="2 9" id="KW-0808">Transferase</keyword>
<reference evidence="9 10" key="1">
    <citation type="journal article" date="2017" name="Int. J. Syst. Evol. Microbiol.">
        <title>Arachidicoccus ginsenosidivorans sp. nov., with ginsenoside-converting activity isolated from ginseng cultivating soil.</title>
        <authorList>
            <person name="Siddiqi M.Z."/>
            <person name="Aslam Z."/>
            <person name="Im W.T."/>
        </authorList>
    </citation>
    <scope>NUCLEOTIDE SEQUENCE [LARGE SCALE GENOMIC DNA]</scope>
    <source>
        <strain evidence="9 10">Gsoil 809</strain>
    </source>
</reference>
<dbReference type="SUPFAM" id="SSF81301">
    <property type="entry name" value="Nucleotidyltransferase"/>
    <property type="match status" value="1"/>
</dbReference>
<dbReference type="GO" id="GO:0046872">
    <property type="term" value="F:metal ion binding"/>
    <property type="evidence" value="ECO:0007669"/>
    <property type="project" value="UniProtKB-KW"/>
</dbReference>
<dbReference type="PANTHER" id="PTHR33571:SF14">
    <property type="entry name" value="PROTEIN ADENYLYLTRANSFERASE MJ0435-RELATED"/>
    <property type="match status" value="1"/>
</dbReference>
<evidence type="ECO:0000256" key="6">
    <source>
        <dbReference type="ARBA" id="ARBA00022840"/>
    </source>
</evidence>
<dbReference type="RefSeq" id="WP_146782821.1">
    <property type="nucleotide sequence ID" value="NZ_CP042434.1"/>
</dbReference>
<keyword evidence="7" id="KW-0460">Magnesium</keyword>
<accession>A0A5B8VPC5</accession>
<dbReference type="KEGG" id="agi:FSB73_12870"/>
<evidence type="ECO:0000313" key="10">
    <source>
        <dbReference type="Proteomes" id="UP000321291"/>
    </source>
</evidence>
<evidence type="ECO:0000256" key="4">
    <source>
        <dbReference type="ARBA" id="ARBA00022723"/>
    </source>
</evidence>
<keyword evidence="10" id="KW-1185">Reference proteome</keyword>
<dbReference type="InterPro" id="IPR041633">
    <property type="entry name" value="Polbeta"/>
</dbReference>
<gene>
    <name evidence="9" type="ORF">FSB73_12870</name>
</gene>
<keyword evidence="5" id="KW-0547">Nucleotide-binding</keyword>
<evidence type="ECO:0000256" key="2">
    <source>
        <dbReference type="ARBA" id="ARBA00022679"/>
    </source>
</evidence>
<dbReference type="GO" id="GO:0005524">
    <property type="term" value="F:ATP binding"/>
    <property type="evidence" value="ECO:0007669"/>
    <property type="project" value="UniProtKB-KW"/>
</dbReference>
<keyword evidence="6" id="KW-0067">ATP-binding</keyword>
<dbReference type="Gene3D" id="3.30.460.10">
    <property type="entry name" value="Beta Polymerase, domain 2"/>
    <property type="match status" value="1"/>
</dbReference>
<keyword evidence="3" id="KW-0548">Nucleotidyltransferase</keyword>
<evidence type="ECO:0000256" key="7">
    <source>
        <dbReference type="ARBA" id="ARBA00022842"/>
    </source>
</evidence>
<comment type="cofactor">
    <cofactor evidence="1">
        <name>Mg(2+)</name>
        <dbReference type="ChEBI" id="CHEBI:18420"/>
    </cofactor>
</comment>
<proteinExistence type="predicted"/>
<dbReference type="EMBL" id="CP042434">
    <property type="protein sequence ID" value="QEC72435.1"/>
    <property type="molecule type" value="Genomic_DNA"/>
</dbReference>
<feature type="domain" description="Polymerase beta nucleotidyltransferase" evidence="8">
    <location>
        <begin position="25"/>
        <end position="101"/>
    </location>
</feature>
<evidence type="ECO:0000313" key="9">
    <source>
        <dbReference type="EMBL" id="QEC72435.1"/>
    </source>
</evidence>
<dbReference type="InterPro" id="IPR043519">
    <property type="entry name" value="NT_sf"/>
</dbReference>
<evidence type="ECO:0000256" key="3">
    <source>
        <dbReference type="ARBA" id="ARBA00022695"/>
    </source>
</evidence>
<dbReference type="AlphaFoldDB" id="A0A5B8VPC5"/>
<name>A0A5B8VPC5_9BACT</name>
<sequence>MKHNIQNKDQLLLLLKLNGLKIKAFGVEKISLFGSFAHGTPTAKSDVDLLVFFKPEQKNFDNFMDLSFFLEELLGRKVELVTPQSLDKYIGPQILNQAENVVI</sequence>
<dbReference type="CDD" id="cd05403">
    <property type="entry name" value="NT_KNTase_like"/>
    <property type="match status" value="1"/>
</dbReference>
<organism evidence="9 10">
    <name type="scientific">Arachidicoccus ginsenosidivorans</name>
    <dbReference type="NCBI Taxonomy" id="496057"/>
    <lineage>
        <taxon>Bacteria</taxon>
        <taxon>Pseudomonadati</taxon>
        <taxon>Bacteroidota</taxon>
        <taxon>Chitinophagia</taxon>
        <taxon>Chitinophagales</taxon>
        <taxon>Chitinophagaceae</taxon>
        <taxon>Arachidicoccus</taxon>
    </lineage>
</organism>
<dbReference type="Pfam" id="PF18765">
    <property type="entry name" value="Polbeta"/>
    <property type="match status" value="1"/>
</dbReference>
<evidence type="ECO:0000259" key="8">
    <source>
        <dbReference type="Pfam" id="PF18765"/>
    </source>
</evidence>
<dbReference type="InterPro" id="IPR052038">
    <property type="entry name" value="Type-VII_TA_antitoxin"/>
</dbReference>
<evidence type="ECO:0000256" key="5">
    <source>
        <dbReference type="ARBA" id="ARBA00022741"/>
    </source>
</evidence>
<dbReference type="PANTHER" id="PTHR33571">
    <property type="entry name" value="SSL8005 PROTEIN"/>
    <property type="match status" value="1"/>
</dbReference>
<evidence type="ECO:0000256" key="1">
    <source>
        <dbReference type="ARBA" id="ARBA00001946"/>
    </source>
</evidence>
<protein>
    <submittedName>
        <fullName evidence="9">Nucleotidyltransferase</fullName>
    </submittedName>
</protein>
<dbReference type="GO" id="GO:0016779">
    <property type="term" value="F:nucleotidyltransferase activity"/>
    <property type="evidence" value="ECO:0007669"/>
    <property type="project" value="UniProtKB-KW"/>
</dbReference>
<dbReference type="Proteomes" id="UP000321291">
    <property type="component" value="Chromosome"/>
</dbReference>
<dbReference type="OrthoDB" id="9809668at2"/>